<accession>A0A1Y1XD90</accession>
<name>A0A1Y1XD90_9FUNG</name>
<comment type="caution">
    <text evidence="2">The sequence shown here is derived from an EMBL/GenBank/DDBJ whole genome shotgun (WGS) entry which is preliminary data.</text>
</comment>
<dbReference type="Gene3D" id="3.40.190.10">
    <property type="entry name" value="Periplasmic binding protein-like II"/>
    <property type="match status" value="1"/>
</dbReference>
<dbReference type="Proteomes" id="UP000193944">
    <property type="component" value="Unassembled WGS sequence"/>
</dbReference>
<dbReference type="EMBL" id="MCFG01000067">
    <property type="protein sequence ID" value="ORX83695.1"/>
    <property type="molecule type" value="Genomic_DNA"/>
</dbReference>
<feature type="transmembrane region" description="Helical" evidence="1">
    <location>
        <begin position="522"/>
        <end position="546"/>
    </location>
</feature>
<keyword evidence="3" id="KW-1185">Reference proteome</keyword>
<evidence type="ECO:0000313" key="3">
    <source>
        <dbReference type="Proteomes" id="UP000193944"/>
    </source>
</evidence>
<protein>
    <submittedName>
        <fullName evidence="2">Periplasmic binding protein-like II</fullName>
    </submittedName>
</protein>
<dbReference type="PANTHER" id="PTHR43649:SF12">
    <property type="entry name" value="DIACETYLCHITOBIOSE BINDING PROTEIN DASA"/>
    <property type="match status" value="1"/>
</dbReference>
<keyword evidence="1" id="KW-1133">Transmembrane helix</keyword>
<feature type="transmembrane region" description="Helical" evidence="1">
    <location>
        <begin position="474"/>
        <end position="494"/>
    </location>
</feature>
<evidence type="ECO:0000256" key="1">
    <source>
        <dbReference type="SAM" id="Phobius"/>
    </source>
</evidence>
<evidence type="ECO:0000313" key="2">
    <source>
        <dbReference type="EMBL" id="ORX83695.1"/>
    </source>
</evidence>
<organism evidence="2 3">
    <name type="scientific">Anaeromyces robustus</name>
    <dbReference type="NCBI Taxonomy" id="1754192"/>
    <lineage>
        <taxon>Eukaryota</taxon>
        <taxon>Fungi</taxon>
        <taxon>Fungi incertae sedis</taxon>
        <taxon>Chytridiomycota</taxon>
        <taxon>Chytridiomycota incertae sedis</taxon>
        <taxon>Neocallimastigomycetes</taxon>
        <taxon>Neocallimastigales</taxon>
        <taxon>Neocallimastigaceae</taxon>
        <taxon>Anaeromyces</taxon>
    </lineage>
</organism>
<dbReference type="AlphaFoldDB" id="A0A1Y1XD90"/>
<reference evidence="2 3" key="1">
    <citation type="submission" date="2016-08" db="EMBL/GenBank/DDBJ databases">
        <title>A Parts List for Fungal Cellulosomes Revealed by Comparative Genomics.</title>
        <authorList>
            <consortium name="DOE Joint Genome Institute"/>
            <person name="Haitjema C.H."/>
            <person name="Gilmore S.P."/>
            <person name="Henske J.K."/>
            <person name="Solomon K.V."/>
            <person name="De Groot R."/>
            <person name="Kuo A."/>
            <person name="Mondo S.J."/>
            <person name="Salamov A.A."/>
            <person name="Labutti K."/>
            <person name="Zhao Z."/>
            <person name="Chiniquy J."/>
            <person name="Barry K."/>
            <person name="Brewer H.M."/>
            <person name="Purvine S.O."/>
            <person name="Wright A.T."/>
            <person name="Boxma B."/>
            <person name="Van Alen T."/>
            <person name="Hackstein J.H."/>
            <person name="Baker S.E."/>
            <person name="Grigoriev I.V."/>
            <person name="O'Malley M.A."/>
        </authorList>
    </citation>
    <scope>NUCLEOTIDE SEQUENCE [LARGE SCALE GENOMIC DNA]</scope>
    <source>
        <strain evidence="2 3">S4</strain>
    </source>
</reference>
<gene>
    <name evidence="2" type="ORF">BCR32DRAFT_266794</name>
</gene>
<dbReference type="OrthoDB" id="2157235at2759"/>
<dbReference type="PANTHER" id="PTHR43649">
    <property type="entry name" value="ARABINOSE-BINDING PROTEIN-RELATED"/>
    <property type="match status" value="1"/>
</dbReference>
<feature type="transmembrane region" description="Helical" evidence="1">
    <location>
        <begin position="584"/>
        <end position="605"/>
    </location>
</feature>
<keyword evidence="1" id="KW-0812">Transmembrane</keyword>
<feature type="transmembrane region" description="Helical" evidence="1">
    <location>
        <begin position="402"/>
        <end position="421"/>
    </location>
</feature>
<feature type="transmembrane region" description="Helical" evidence="1">
    <location>
        <begin position="368"/>
        <end position="390"/>
    </location>
</feature>
<proteinExistence type="predicted"/>
<feature type="transmembrane region" description="Helical" evidence="1">
    <location>
        <begin position="558"/>
        <end position="578"/>
    </location>
</feature>
<dbReference type="Pfam" id="PF01547">
    <property type="entry name" value="SBP_bac_1"/>
    <property type="match status" value="1"/>
</dbReference>
<dbReference type="SUPFAM" id="SSF53850">
    <property type="entry name" value="Periplasmic binding protein-like II"/>
    <property type="match status" value="1"/>
</dbReference>
<dbReference type="InterPro" id="IPR050490">
    <property type="entry name" value="Bact_solute-bd_prot1"/>
</dbReference>
<reference evidence="2 3" key="2">
    <citation type="submission" date="2016-08" db="EMBL/GenBank/DDBJ databases">
        <title>Pervasive Adenine N6-methylation of Active Genes in Fungi.</title>
        <authorList>
            <consortium name="DOE Joint Genome Institute"/>
            <person name="Mondo S.J."/>
            <person name="Dannebaum R.O."/>
            <person name="Kuo R.C."/>
            <person name="Labutti K."/>
            <person name="Haridas S."/>
            <person name="Kuo A."/>
            <person name="Salamov A."/>
            <person name="Ahrendt S.R."/>
            <person name="Lipzen A."/>
            <person name="Sullivan W."/>
            <person name="Andreopoulos W.B."/>
            <person name="Clum A."/>
            <person name="Lindquist E."/>
            <person name="Daum C."/>
            <person name="Ramamoorthy G.K."/>
            <person name="Gryganskyi A."/>
            <person name="Culley D."/>
            <person name="Magnuson J.K."/>
            <person name="James T.Y."/>
            <person name="O'Malley M.A."/>
            <person name="Stajich J.E."/>
            <person name="Spatafora J.W."/>
            <person name="Visel A."/>
            <person name="Grigoriev I.V."/>
        </authorList>
    </citation>
    <scope>NUCLEOTIDE SEQUENCE [LARGE SCALE GENOMIC DNA]</scope>
    <source>
        <strain evidence="2 3">S4</strain>
    </source>
</reference>
<sequence>MTVFSSDNVTFGIADYESVIESLLAKNTKKYDIFTYDPLYIEKYSHNFLDVKDLVPKEHLELYSHGDAKKTCVNSKNEWIGLPFFQKYTTLFSNKPLLDKYNKTAPETWEELLETGKYIQKQERERYNNTDFIVYNGMYTTLNALPSVYEFIYSYRDEPDDGFPGFESEAAVEALKMYKRLKREISSDDIYHAAEPFIIESLWKGEGLFMKIWDTPNENQHEKYYITTIPGKKKGLHSALTTSINLGVNKFISEERREVAIKVLEYLTSERIQKDIVVKGFKLNTGMTKLYDDEEVCNILICPLVKEAKTIHREFKYIEGANMDKYCNKITDLFTQCLFGDKSVENALAEIIDITKIYYVTLKDLSGLIMFIILVISTLFMILFLLLPLLTKFDRKFSFFSWDLWLVYCIGYLMVISTGYLCFGDFSDSKCNLRYTLIFTGIYLWNMMIFYKLLMCFPENNKYSLYLCSHRFEFILLTLVIGVGMNLLFLISPYSVQQKTFDNTIDHKNFEKCTMENSFGNIWTLIVIVFNGFIILCNFFLSFIEWNVKEIYEDIRAVVINEYLSAFIMILLIILDYIDINNYNVIFILHITLIIILCITNYYFICSIRLLYNKSLSNDKTIAVKRRSSSSRSDKNVSLSSHSNSSNILTKLINYHYSNYSIDEHGMIISQTGRRNSHVLSSRVDSRMSRTSVSYNTTNNSLFPNNTTDNFSVSVSKL</sequence>
<feature type="transmembrane region" description="Helical" evidence="1">
    <location>
        <begin position="433"/>
        <end position="454"/>
    </location>
</feature>
<keyword evidence="1" id="KW-0472">Membrane</keyword>
<dbReference type="InterPro" id="IPR006059">
    <property type="entry name" value="SBP"/>
</dbReference>